<accession>A0A2P2QPX5</accession>
<dbReference type="AlphaFoldDB" id="A0A2P2QPX5"/>
<evidence type="ECO:0000313" key="1">
    <source>
        <dbReference type="EMBL" id="MBX69062.1"/>
    </source>
</evidence>
<name>A0A2P2QPX5_RHIMU</name>
<organism evidence="1">
    <name type="scientific">Rhizophora mucronata</name>
    <name type="common">Asiatic mangrove</name>
    <dbReference type="NCBI Taxonomy" id="61149"/>
    <lineage>
        <taxon>Eukaryota</taxon>
        <taxon>Viridiplantae</taxon>
        <taxon>Streptophyta</taxon>
        <taxon>Embryophyta</taxon>
        <taxon>Tracheophyta</taxon>
        <taxon>Spermatophyta</taxon>
        <taxon>Magnoliopsida</taxon>
        <taxon>eudicotyledons</taxon>
        <taxon>Gunneridae</taxon>
        <taxon>Pentapetalae</taxon>
        <taxon>rosids</taxon>
        <taxon>fabids</taxon>
        <taxon>Malpighiales</taxon>
        <taxon>Rhizophoraceae</taxon>
        <taxon>Rhizophora</taxon>
    </lineage>
</organism>
<reference evidence="1" key="1">
    <citation type="submission" date="2018-02" db="EMBL/GenBank/DDBJ databases">
        <title>Rhizophora mucronata_Transcriptome.</title>
        <authorList>
            <person name="Meera S.P."/>
            <person name="Sreeshan A."/>
            <person name="Augustine A."/>
        </authorList>
    </citation>
    <scope>NUCLEOTIDE SEQUENCE</scope>
    <source>
        <tissue evidence="1">Leaf</tissue>
    </source>
</reference>
<sequence>MAEATRPHDQPMQALLFSEFL</sequence>
<dbReference type="EMBL" id="GGEC01088578">
    <property type="protein sequence ID" value="MBX69062.1"/>
    <property type="molecule type" value="Transcribed_RNA"/>
</dbReference>
<proteinExistence type="predicted"/>
<protein>
    <submittedName>
        <fullName evidence="1">Uncharacterized protein</fullName>
    </submittedName>
</protein>